<feature type="signal peptide" evidence="1">
    <location>
        <begin position="1"/>
        <end position="22"/>
    </location>
</feature>
<protein>
    <submittedName>
        <fullName evidence="3">DUF2147 domain-containing protein</fullName>
    </submittedName>
</protein>
<dbReference type="PANTHER" id="PTHR36919">
    <property type="entry name" value="BLR1215 PROTEIN"/>
    <property type="match status" value="1"/>
</dbReference>
<keyword evidence="4" id="KW-1185">Reference proteome</keyword>
<dbReference type="PANTHER" id="PTHR36919:SF3">
    <property type="entry name" value="BLL5882 PROTEIN"/>
    <property type="match status" value="1"/>
</dbReference>
<dbReference type="RefSeq" id="WP_380744732.1">
    <property type="nucleotide sequence ID" value="NZ_JBHTLI010000001.1"/>
</dbReference>
<accession>A0ABW3NU57</accession>
<dbReference type="Pfam" id="PF09917">
    <property type="entry name" value="DUF2147"/>
    <property type="match status" value="1"/>
</dbReference>
<evidence type="ECO:0000313" key="3">
    <source>
        <dbReference type="EMBL" id="MFD1095739.1"/>
    </source>
</evidence>
<feature type="domain" description="DUF2147" evidence="2">
    <location>
        <begin position="27"/>
        <end position="141"/>
    </location>
</feature>
<reference evidence="4" key="1">
    <citation type="journal article" date="2019" name="Int. J. Syst. Evol. Microbiol.">
        <title>The Global Catalogue of Microorganisms (GCM) 10K type strain sequencing project: providing services to taxonomists for standard genome sequencing and annotation.</title>
        <authorList>
            <consortium name="The Broad Institute Genomics Platform"/>
            <consortium name="The Broad Institute Genome Sequencing Center for Infectious Disease"/>
            <person name="Wu L."/>
            <person name="Ma J."/>
        </authorList>
    </citation>
    <scope>NUCLEOTIDE SEQUENCE [LARGE SCALE GENOMIC DNA]</scope>
    <source>
        <strain evidence="4">CCUG 64793</strain>
    </source>
</reference>
<feature type="chain" id="PRO_5046125776" evidence="1">
    <location>
        <begin position="23"/>
        <end position="143"/>
    </location>
</feature>
<name>A0ABW3NU57_9FLAO</name>
<keyword evidence="1" id="KW-0732">Signal</keyword>
<dbReference type="Gene3D" id="2.40.128.520">
    <property type="match status" value="1"/>
</dbReference>
<dbReference type="Proteomes" id="UP001597131">
    <property type="component" value="Unassembled WGS sequence"/>
</dbReference>
<dbReference type="InterPro" id="IPR019223">
    <property type="entry name" value="DUF2147"/>
</dbReference>
<comment type="caution">
    <text evidence="3">The sequence shown here is derived from an EMBL/GenBank/DDBJ whole genome shotgun (WGS) entry which is preliminary data.</text>
</comment>
<dbReference type="EMBL" id="JBHTLI010000001">
    <property type="protein sequence ID" value="MFD1095739.1"/>
    <property type="molecule type" value="Genomic_DNA"/>
</dbReference>
<organism evidence="3 4">
    <name type="scientific">Salegentibacter chungangensis</name>
    <dbReference type="NCBI Taxonomy" id="1335724"/>
    <lineage>
        <taxon>Bacteria</taxon>
        <taxon>Pseudomonadati</taxon>
        <taxon>Bacteroidota</taxon>
        <taxon>Flavobacteriia</taxon>
        <taxon>Flavobacteriales</taxon>
        <taxon>Flavobacteriaceae</taxon>
        <taxon>Salegentibacter</taxon>
    </lineage>
</organism>
<evidence type="ECO:0000259" key="2">
    <source>
        <dbReference type="Pfam" id="PF09917"/>
    </source>
</evidence>
<evidence type="ECO:0000313" key="4">
    <source>
        <dbReference type="Proteomes" id="UP001597131"/>
    </source>
</evidence>
<gene>
    <name evidence="3" type="ORF">ACFQ3Q_08265</name>
</gene>
<proteinExistence type="predicted"/>
<sequence>MNVKNNLFWIFFIALSSMSAQSQDVFGKWEVTNDEGKVNSIIHIYKKGDEVYGKVVRIMKEEDRDRICDQCTGELKDKPIEGMNLIRGFEKDGDEYVNGVLTDPKTGKEYKGKIWVDEDNPDKLKVRGYIAFFYKTKTWDRAK</sequence>
<evidence type="ECO:0000256" key="1">
    <source>
        <dbReference type="SAM" id="SignalP"/>
    </source>
</evidence>